<organism evidence="2 3">
    <name type="scientific">Mycoplasma anserisalpingitidis</name>
    <dbReference type="NCBI Taxonomy" id="519450"/>
    <lineage>
        <taxon>Bacteria</taxon>
        <taxon>Bacillati</taxon>
        <taxon>Mycoplasmatota</taxon>
        <taxon>Mollicutes</taxon>
        <taxon>Mycoplasmataceae</taxon>
        <taxon>Mycoplasma</taxon>
    </lineage>
</organism>
<dbReference type="AlphaFoldDB" id="A0A5B8K6L1"/>
<evidence type="ECO:0000313" key="3">
    <source>
        <dbReference type="Proteomes" id="UP000317512"/>
    </source>
</evidence>
<dbReference type="EMBL" id="CP041663">
    <property type="protein sequence ID" value="QDY88715.1"/>
    <property type="molecule type" value="Genomic_DNA"/>
</dbReference>
<evidence type="ECO:0000313" key="2">
    <source>
        <dbReference type="EMBL" id="QDY88715.1"/>
    </source>
</evidence>
<reference evidence="3" key="1">
    <citation type="submission" date="2019-07" db="EMBL/GenBank/DDBJ databases">
        <title>Complete genome sequences of three Mycoplasma sp. 1220 strains.</title>
        <authorList>
            <person name="Grozner D."/>
            <person name="Forro B."/>
            <person name="Kovacs A.B."/>
            <person name="Marton S."/>
            <person name="Banyai K."/>
            <person name="Kreizinger Z."/>
            <person name="Sulyok K.M."/>
            <person name="Gyuranecz M."/>
        </authorList>
    </citation>
    <scope>NUCLEOTIDE SEQUENCE [LARGE SCALE GENOMIC DNA]</scope>
    <source>
        <strain evidence="3">MYCAV93</strain>
    </source>
</reference>
<feature type="region of interest" description="Disordered" evidence="1">
    <location>
        <begin position="447"/>
        <end position="466"/>
    </location>
</feature>
<gene>
    <name evidence="2" type="ORF">FOY43_03620</name>
</gene>
<protein>
    <submittedName>
        <fullName evidence="2">Uncharacterized protein</fullName>
    </submittedName>
</protein>
<name>A0A5B8K6L1_9MOLU</name>
<dbReference type="OrthoDB" id="398253at2"/>
<feature type="compositionally biased region" description="Acidic residues" evidence="1">
    <location>
        <begin position="456"/>
        <end position="466"/>
    </location>
</feature>
<sequence>MRIKLKNIILGSILAISIGTSVALLSTKAVYDKNSPKNKNIVPIKTTGLTFDLSELELIVKDNILKTKYASDFSDSYPRLFKNDVSAFYELRYKNYWEDQFKLKDINDFADKNFSLVTKKLRNINELYLDYDVTFYSYANDFTGELFLKIILIDKEDQKLYNDKKLESSKIRRFEQLYKVDGFKKLEKVENSNYYKFYPHSGSISKIKIKNYIKGYETVEKFKKAISDSYENEKAQTLNSLLWDAVKYTNSTNVDYSSVRLQLNVNENDSDLVSLNIPVYSKVYEANKEELSKINEKVNVGNNIQVEMFYLDFLYANEIYDLLTVTQKDGSHIYGLTVDEISKGYDSETMSYNNLKIDVVKTIGTSEEKYKENQEKLEKLLDKFDIQFYPPVRNIETNCLEISYKLIPHRTLFNKENSLIEFDFTSKFITPSNTNDKKGFSLDSFKIESSSNENDTNTEENSDSQE</sequence>
<dbReference type="Proteomes" id="UP000317512">
    <property type="component" value="Chromosome"/>
</dbReference>
<dbReference type="RefSeq" id="WP_146309167.1">
    <property type="nucleotide sequence ID" value="NZ_CP041663.1"/>
</dbReference>
<proteinExistence type="predicted"/>
<evidence type="ECO:0000256" key="1">
    <source>
        <dbReference type="SAM" id="MobiDB-lite"/>
    </source>
</evidence>
<accession>A0A5B8K6L1</accession>
<dbReference type="NCBIfam" id="NF045954">
    <property type="entry name" value="MAG1430_dom"/>
    <property type="match status" value="1"/>
</dbReference>